<feature type="compositionally biased region" description="Polar residues" evidence="3">
    <location>
        <begin position="744"/>
        <end position="756"/>
    </location>
</feature>
<dbReference type="InterPro" id="IPR036705">
    <property type="entry name" value="Ribosyl_crysJ1_sf"/>
</dbReference>
<dbReference type="Gene3D" id="1.10.4080.10">
    <property type="entry name" value="ADP-ribosylation/Crystallin J1"/>
    <property type="match status" value="1"/>
</dbReference>
<feature type="region of interest" description="Disordered" evidence="3">
    <location>
        <begin position="671"/>
        <end position="810"/>
    </location>
</feature>
<evidence type="ECO:0000256" key="3">
    <source>
        <dbReference type="SAM" id="MobiDB-lite"/>
    </source>
</evidence>
<evidence type="ECO:0000313" key="4">
    <source>
        <dbReference type="EMBL" id="MBE5038262.1"/>
    </source>
</evidence>
<dbReference type="InterPro" id="IPR050792">
    <property type="entry name" value="ADP-ribosylglycohydrolase"/>
</dbReference>
<reference evidence="4 5" key="1">
    <citation type="submission" date="2020-10" db="EMBL/GenBank/DDBJ databases">
        <title>ChiBAC.</title>
        <authorList>
            <person name="Zenner C."/>
            <person name="Hitch T.C.A."/>
            <person name="Clavel T."/>
        </authorList>
    </citation>
    <scope>NUCLEOTIDE SEQUENCE [LARGE SCALE GENOMIC DNA]</scope>
    <source>
        <strain evidence="4 5">DSM 109015</strain>
    </source>
</reference>
<accession>A0ABR9R5S9</accession>
<comment type="caution">
    <text evidence="4">The sequence shown here is derived from an EMBL/GenBank/DDBJ whole genome shotgun (WGS) entry which is preliminary data.</text>
</comment>
<evidence type="ECO:0000256" key="1">
    <source>
        <dbReference type="ARBA" id="ARBA00010702"/>
    </source>
</evidence>
<evidence type="ECO:0000256" key="2">
    <source>
        <dbReference type="ARBA" id="ARBA00022801"/>
    </source>
</evidence>
<protein>
    <submittedName>
        <fullName evidence="4">ADP-ribosylglycohydrolase family protein</fullName>
    </submittedName>
</protein>
<sequence length="1085" mass="118258">MSTSTVSSDNLSKYQELYEKVYPGCAMFVRDVNLSPQLTEKYTAGSILREKAFTDASIRFMGMVTTHRYVILSNHMANLSAFEHGTNWGLHVASKDSHFKVLGVHSCGGKTGIFLLHLPNDESWKAWQTVVFDLDEKLYRMATERFDAKCSAPPVPELTTPQWLDRCSFPVGMDNAGNFWPLEDAAVPPSPACAPYGPYHSLQERYRGCLLGGAVGDALGYPVEFIKEKAIWDKYGPCGIQTLEQAGTPALISDDTQMTLFAANAILYSRGQKLALRPALWLAYREWLGTQGDTSRMDSPSGPKMWIFRDPRLHACRAPGNTCLDAIRHSPDGGTPDSPVNNSKGCGTVMRAAPLGLAISSSDKGGLKTVYDMAVADAALTHGHRLAWASSGALAQIIYEIVQHRPQRDYLLQEAVAVVFCPGSDDLKALLDKAVQLAEDSSVDDLDAIHMLGEGWVAEEALAIAVFCAVRHQNDFAAAIRAAVNHKGDSDSTGAICGNILGAWLGEDAVAQAFDLDHLELRDVIEKMADRLFTAVNGPFLRRHGVPFLDCPEGGTEQDHELWQQMQPVLLEKNLPGPMAAGEFVSAFLALFEQQTGHSLSRADIPVSGTSGPTSPTCYSGVWWADHLLPSLCRWIAEADKLPCDVSLPLDGFVWKLPAAFAQALRQIPGSEEETVAPPAPKPTPADPVVPASAEYDPAAAAPDGAKPAPVEEAASADAAMETNDTEFSVTEDHSTEEVVSSLPEETNGVTGSEEASVSDARPTGIPEEAPLPETVPTAEPAAQENSLPAPQKDAVSSAASAPEAKSVQEVPLPSALQEVPENAAAPQVPQTPPMVPLRPVGLMYTPLTKKALAICFDAHKNQCDKGGLPYVFHPFHLAEQMETELEVCTALLHDVVEDSHYTFEDLRREGFPQPVLEALRLMTRDPYMHYLDYVVQLRRNPIARRVKLADLRHNSDLNRLVAVGPKDKRRLLRYRMALAILAADDYDAGRRCFCKRLPLSVEQPVFLTVYYDAAGKVLYYCVSEDAAAPSCCWFDAETGEKLRITLHPHRTLPDSLADLTPLSCQNLDGLLRHYGVDPTRDPAE</sequence>
<dbReference type="InterPro" id="IPR005502">
    <property type="entry name" value="Ribosyl_crysJ1"/>
</dbReference>
<dbReference type="EMBL" id="JADCKC010000003">
    <property type="protein sequence ID" value="MBE5038262.1"/>
    <property type="molecule type" value="Genomic_DNA"/>
</dbReference>
<feature type="compositionally biased region" description="Pro residues" evidence="3">
    <location>
        <begin position="678"/>
        <end position="688"/>
    </location>
</feature>
<dbReference type="SUPFAM" id="SSF101478">
    <property type="entry name" value="ADP-ribosylglycohydrolase"/>
    <property type="match status" value="1"/>
</dbReference>
<dbReference type="Gene3D" id="1.10.3210.10">
    <property type="entry name" value="Hypothetical protein af1432"/>
    <property type="match status" value="1"/>
</dbReference>
<dbReference type="SUPFAM" id="SSF109604">
    <property type="entry name" value="HD-domain/PDEase-like"/>
    <property type="match status" value="1"/>
</dbReference>
<dbReference type="Proteomes" id="UP000768567">
    <property type="component" value="Unassembled WGS sequence"/>
</dbReference>
<keyword evidence="2" id="KW-0378">Hydrolase</keyword>
<dbReference type="Pfam" id="PF03747">
    <property type="entry name" value="ADP_ribosyl_GH"/>
    <property type="match status" value="1"/>
</dbReference>
<proteinExistence type="inferred from homology"/>
<keyword evidence="5" id="KW-1185">Reference proteome</keyword>
<organism evidence="4 5">
    <name type="scientific">Gemmiger gallinarum</name>
    <dbReference type="NCBI Taxonomy" id="2779354"/>
    <lineage>
        <taxon>Bacteria</taxon>
        <taxon>Bacillati</taxon>
        <taxon>Bacillota</taxon>
        <taxon>Clostridia</taxon>
        <taxon>Eubacteriales</taxon>
        <taxon>Gemmiger</taxon>
    </lineage>
</organism>
<feature type="compositionally biased region" description="Low complexity" evidence="3">
    <location>
        <begin position="689"/>
        <end position="722"/>
    </location>
</feature>
<dbReference type="RefSeq" id="WP_193502301.1">
    <property type="nucleotide sequence ID" value="NZ_JADCKC010000003.1"/>
</dbReference>
<evidence type="ECO:0000313" key="5">
    <source>
        <dbReference type="Proteomes" id="UP000768567"/>
    </source>
</evidence>
<name>A0ABR9R5S9_9FIRM</name>
<dbReference type="PANTHER" id="PTHR16222">
    <property type="entry name" value="ADP-RIBOSYLGLYCOHYDROLASE"/>
    <property type="match status" value="1"/>
</dbReference>
<dbReference type="PANTHER" id="PTHR16222:SF24">
    <property type="entry name" value="ADP-RIBOSYLHYDROLASE ARH3"/>
    <property type="match status" value="1"/>
</dbReference>
<gene>
    <name evidence="4" type="ORF">INF35_10735</name>
</gene>
<comment type="similarity">
    <text evidence="1">Belongs to the ADP-ribosylglycohydrolase family.</text>
</comment>